<name>A0AAD6CKG7_9EURO</name>
<dbReference type="EMBL" id="JAQIZZ010000008">
    <property type="protein sequence ID" value="KAJ5524768.1"/>
    <property type="molecule type" value="Genomic_DNA"/>
</dbReference>
<evidence type="ECO:0000313" key="3">
    <source>
        <dbReference type="EMBL" id="KAJ5524768.1"/>
    </source>
</evidence>
<feature type="region of interest" description="Disordered" evidence="1">
    <location>
        <begin position="1"/>
        <end position="105"/>
    </location>
</feature>
<keyword evidence="4" id="KW-1185">Reference proteome</keyword>
<evidence type="ECO:0000259" key="2">
    <source>
        <dbReference type="Pfam" id="PF26118"/>
    </source>
</evidence>
<feature type="compositionally biased region" description="Basic and acidic residues" evidence="1">
    <location>
        <begin position="39"/>
        <end position="50"/>
    </location>
</feature>
<dbReference type="Pfam" id="PF26118">
    <property type="entry name" value="DUF8035"/>
    <property type="match status" value="1"/>
</dbReference>
<evidence type="ECO:0000313" key="4">
    <source>
        <dbReference type="Proteomes" id="UP001220324"/>
    </source>
</evidence>
<accession>A0AAD6CKG7</accession>
<comment type="caution">
    <text evidence="3">The sequence shown here is derived from an EMBL/GenBank/DDBJ whole genome shotgun (WGS) entry which is preliminary data.</text>
</comment>
<sequence>MSFSTQHRNLSPGGGRHHVAGPRASTGMVHLGSSVDPYEPPRRHYEHDEYPSDAGYGSAYRHYPIRRSPVEARPVSTQKVRDSGHSTKRTEYTIEPQPRHRSRSNTASAVDIYNNSAHLSVPSYHHSVHSVHGRDISPLPNGSGHYVVPTHHVGHRRLQSTDYASDTGRLDSHDRTKHQSSRHASHHGPPPSGRRRYPAYGDVKKGEDIDNYDAYSYTTPREQFDRDYPVKPRHPAGRNSLDRPASMIVMDDERPQWVPRKERPHGPPPTSWGMEKLDREGRTRTGRADDHHRDGSRSRGHDRSLVTVPHLSDDDHDSYSDSHRRRRRHRRSRHESDRHRQDDRSPRPHHGGESEQVLVGLGTAALGNGYADMSDYDHRPSRQHRRPREPERDYQPPQSASRELVEATPSPERKQLYLEPGDYNRRHRSRSRRRSHSRRRNGEESDWPTDDEDLRKYKREPSAAPRRKHSSEDSSEDNQASRGHRRPRERSHVRSRSRSISNDSKDGGKKVVAVDPPAQKEPDTMPKGILKKPRPAFPEEPNPVREGVAPLSKDADKHGIPPGARWTKIDRRLVNPTALKLEGIRFEERPDYVIVLKVLSKEDIQKLALATQLIRDARHKEHVRDKRQHRDEHQRDGHHNDSTSSDDEDEDDEPLKIEAPSGTESQRQHLSLPERPRSSSHSVHENAKMRMSPSAAPA</sequence>
<organism evidence="3 4">
    <name type="scientific">Penicillium frequentans</name>
    <dbReference type="NCBI Taxonomy" id="3151616"/>
    <lineage>
        <taxon>Eukaryota</taxon>
        <taxon>Fungi</taxon>
        <taxon>Dikarya</taxon>
        <taxon>Ascomycota</taxon>
        <taxon>Pezizomycotina</taxon>
        <taxon>Eurotiomycetes</taxon>
        <taxon>Eurotiomycetidae</taxon>
        <taxon>Eurotiales</taxon>
        <taxon>Aspergillaceae</taxon>
        <taxon>Penicillium</taxon>
    </lineage>
</organism>
<dbReference type="PANTHER" id="PTHR42081">
    <property type="entry name" value="ZINC FINGER PROTEIN DHHC DOMAIN CONTAINING PROTEIN"/>
    <property type="match status" value="1"/>
</dbReference>
<feature type="region of interest" description="Disordered" evidence="1">
    <location>
        <begin position="149"/>
        <end position="564"/>
    </location>
</feature>
<feature type="compositionally biased region" description="Basic residues" evidence="1">
    <location>
        <begin position="482"/>
        <end position="497"/>
    </location>
</feature>
<feature type="domain" description="DUF8035" evidence="2">
    <location>
        <begin position="564"/>
        <end position="616"/>
    </location>
</feature>
<feature type="compositionally biased region" description="Basic and acidic residues" evidence="1">
    <location>
        <begin position="311"/>
        <end position="322"/>
    </location>
</feature>
<dbReference type="Proteomes" id="UP001220324">
    <property type="component" value="Unassembled WGS sequence"/>
</dbReference>
<protein>
    <recommendedName>
        <fullName evidence="2">DUF8035 domain-containing protein</fullName>
    </recommendedName>
</protein>
<dbReference type="InterPro" id="IPR058348">
    <property type="entry name" value="DUF8035"/>
</dbReference>
<evidence type="ECO:0000256" key="1">
    <source>
        <dbReference type="SAM" id="MobiDB-lite"/>
    </source>
</evidence>
<reference evidence="3 4" key="1">
    <citation type="journal article" date="2023" name="IMA Fungus">
        <title>Comparative genomic study of the Penicillium genus elucidates a diverse pangenome and 15 lateral gene transfer events.</title>
        <authorList>
            <person name="Petersen C."/>
            <person name="Sorensen T."/>
            <person name="Nielsen M.R."/>
            <person name="Sondergaard T.E."/>
            <person name="Sorensen J.L."/>
            <person name="Fitzpatrick D.A."/>
            <person name="Frisvad J.C."/>
            <person name="Nielsen K.L."/>
        </authorList>
    </citation>
    <scope>NUCLEOTIDE SEQUENCE [LARGE SCALE GENOMIC DNA]</scope>
    <source>
        <strain evidence="3 4">IBT 35679</strain>
    </source>
</reference>
<proteinExistence type="predicted"/>
<feature type="compositionally biased region" description="Basic and acidic residues" evidence="1">
    <location>
        <begin position="672"/>
        <end position="688"/>
    </location>
</feature>
<dbReference type="PANTHER" id="PTHR42081:SF1">
    <property type="entry name" value="ZINC FINGER PROTEIN DHHC DOMAIN CONTAINING PROTEIN"/>
    <property type="match status" value="1"/>
</dbReference>
<feature type="compositionally biased region" description="Basic and acidic residues" evidence="1">
    <location>
        <begin position="619"/>
        <end position="641"/>
    </location>
</feature>
<feature type="compositionally biased region" description="Basic residues" evidence="1">
    <location>
        <begin position="425"/>
        <end position="439"/>
    </location>
</feature>
<feature type="compositionally biased region" description="Basic and acidic residues" evidence="1">
    <location>
        <begin position="334"/>
        <end position="353"/>
    </location>
</feature>
<feature type="compositionally biased region" description="Basic and acidic residues" evidence="1">
    <location>
        <begin position="251"/>
        <end position="265"/>
    </location>
</feature>
<gene>
    <name evidence="3" type="ORF">N7494_011418</name>
</gene>
<feature type="compositionally biased region" description="Basic and acidic residues" evidence="1">
    <location>
        <begin position="79"/>
        <end position="92"/>
    </location>
</feature>
<feature type="region of interest" description="Disordered" evidence="1">
    <location>
        <begin position="619"/>
        <end position="698"/>
    </location>
</feature>
<feature type="compositionally biased region" description="Basic and acidic residues" evidence="1">
    <location>
        <begin position="275"/>
        <end position="304"/>
    </location>
</feature>
<feature type="compositionally biased region" description="Acidic residues" evidence="1">
    <location>
        <begin position="644"/>
        <end position="653"/>
    </location>
</feature>
<feature type="compositionally biased region" description="Basic residues" evidence="1">
    <location>
        <begin position="175"/>
        <end position="186"/>
    </location>
</feature>
<feature type="compositionally biased region" description="Basic residues" evidence="1">
    <location>
        <begin position="323"/>
        <end position="333"/>
    </location>
</feature>
<dbReference type="AlphaFoldDB" id="A0AAD6CKG7"/>